<keyword evidence="2" id="KW-1185">Reference proteome</keyword>
<dbReference type="InterPro" id="IPR032675">
    <property type="entry name" value="LRR_dom_sf"/>
</dbReference>
<dbReference type="AlphaFoldDB" id="A0A9P5Y043"/>
<evidence type="ECO:0000313" key="2">
    <source>
        <dbReference type="Proteomes" id="UP000807353"/>
    </source>
</evidence>
<organism evidence="1 2">
    <name type="scientific">Collybia nuda</name>
    <dbReference type="NCBI Taxonomy" id="64659"/>
    <lineage>
        <taxon>Eukaryota</taxon>
        <taxon>Fungi</taxon>
        <taxon>Dikarya</taxon>
        <taxon>Basidiomycota</taxon>
        <taxon>Agaricomycotina</taxon>
        <taxon>Agaricomycetes</taxon>
        <taxon>Agaricomycetidae</taxon>
        <taxon>Agaricales</taxon>
        <taxon>Tricholomatineae</taxon>
        <taxon>Clitocybaceae</taxon>
        <taxon>Collybia</taxon>
    </lineage>
</organism>
<proteinExistence type="predicted"/>
<gene>
    <name evidence="1" type="ORF">BDZ94DRAFT_1325221</name>
</gene>
<dbReference type="SUPFAM" id="SSF52047">
    <property type="entry name" value="RNI-like"/>
    <property type="match status" value="1"/>
</dbReference>
<dbReference type="EMBL" id="MU150329">
    <property type="protein sequence ID" value="KAF9458861.1"/>
    <property type="molecule type" value="Genomic_DNA"/>
</dbReference>
<evidence type="ECO:0008006" key="3">
    <source>
        <dbReference type="Google" id="ProtNLM"/>
    </source>
</evidence>
<accession>A0A9P5Y043</accession>
<dbReference type="Gene3D" id="3.80.10.10">
    <property type="entry name" value="Ribonuclease Inhibitor"/>
    <property type="match status" value="1"/>
</dbReference>
<name>A0A9P5Y043_9AGAR</name>
<dbReference type="OrthoDB" id="3365698at2759"/>
<dbReference type="Proteomes" id="UP000807353">
    <property type="component" value="Unassembled WGS sequence"/>
</dbReference>
<comment type="caution">
    <text evidence="1">The sequence shown here is derived from an EMBL/GenBank/DDBJ whole genome shotgun (WGS) entry which is preliminary data.</text>
</comment>
<sequence>MINKADTRSQIDLEIKISNEIPSVEGENVLQEMLSHERRCRSELDLEIARLEPILNKLYEQREDSDNRINKLSFALAPHKRLPSEILARIFLDSIGEEGLVLPPGRNQSPWTLLSVSSRWRTIAFAEQRLWNNLIVHAQPTYPIQEMLEKLFLLLWAPTQTFQTSLTLQIGHQNISVRDIIFSYSHRLSTIEMYTHADVISTFLFGSEYSLNSLETLKLSIPEDDTVDTPLGSFITAPKLRSITISEITLELYCRPILTGLPWSQLTDVTLFIWGLRLADFRQFMKQCNNLLSLKLLSPPISPRFEKLPLPSGVVIDLPTLQFLTLCTTGIQSDLDILEFLRAPSLKGLTVGFWDEQFFATLWNQSRFCDMLNRSGCTLEFLGLVGRISPVSLEKVFRELPSLTTLVVSSQNPIPGEIFDEMARGTLLGRLEHLKCTTSSPISFLRFLEYQSEHIIPNGYRGLSSADVFYGVVDDSGEFLQIYERLKRRFYIYKGEKLSKGFSLGPPKSVLRVRSRGNTPTISVRYEVYSNLDDWE</sequence>
<evidence type="ECO:0000313" key="1">
    <source>
        <dbReference type="EMBL" id="KAF9458861.1"/>
    </source>
</evidence>
<reference evidence="1" key="1">
    <citation type="submission" date="2020-11" db="EMBL/GenBank/DDBJ databases">
        <authorList>
            <consortium name="DOE Joint Genome Institute"/>
            <person name="Ahrendt S."/>
            <person name="Riley R."/>
            <person name="Andreopoulos W."/>
            <person name="Labutti K."/>
            <person name="Pangilinan J."/>
            <person name="Ruiz-Duenas F.J."/>
            <person name="Barrasa J.M."/>
            <person name="Sanchez-Garcia M."/>
            <person name="Camarero S."/>
            <person name="Miyauchi S."/>
            <person name="Serrano A."/>
            <person name="Linde D."/>
            <person name="Babiker R."/>
            <person name="Drula E."/>
            <person name="Ayuso-Fernandez I."/>
            <person name="Pacheco R."/>
            <person name="Padilla G."/>
            <person name="Ferreira P."/>
            <person name="Barriuso J."/>
            <person name="Kellner H."/>
            <person name="Castanera R."/>
            <person name="Alfaro M."/>
            <person name="Ramirez L."/>
            <person name="Pisabarro A.G."/>
            <person name="Kuo A."/>
            <person name="Tritt A."/>
            <person name="Lipzen A."/>
            <person name="He G."/>
            <person name="Yan M."/>
            <person name="Ng V."/>
            <person name="Cullen D."/>
            <person name="Martin F."/>
            <person name="Rosso M.-N."/>
            <person name="Henrissat B."/>
            <person name="Hibbett D."/>
            <person name="Martinez A.T."/>
            <person name="Grigoriev I.V."/>
        </authorList>
    </citation>
    <scope>NUCLEOTIDE SEQUENCE</scope>
    <source>
        <strain evidence="1">CBS 247.69</strain>
    </source>
</reference>
<protein>
    <recommendedName>
        <fullName evidence="3">F-box domain-containing protein</fullName>
    </recommendedName>
</protein>